<dbReference type="SUPFAM" id="SSF54523">
    <property type="entry name" value="Pili subunits"/>
    <property type="match status" value="1"/>
</dbReference>
<sequence length="192" mass="20119">MIELLCVVAVVGILAALIFPSVSAARRSANKAKTKVQFTQWAGAIESFRGEYGYYPAFDASNLVNGGVTAAEHPFHDLLAGRRRDGTALAAGGPAALQNRKLMRFHSFSDGDFTPGGLVRDVFDNTAIAVLVDRDLDGVIRPGADFTVLPAVGGSTPAAADMPPAGVRAGVIFYAPAPGATPANPEFIFSWK</sequence>
<evidence type="ECO:0008006" key="3">
    <source>
        <dbReference type="Google" id="ProtNLM"/>
    </source>
</evidence>
<dbReference type="KEGG" id="obg:Verru16b_03144"/>
<reference evidence="1 2" key="1">
    <citation type="submission" date="2016-06" db="EMBL/GenBank/DDBJ databases">
        <title>Three novel species with peptidoglycan cell walls form the new genus Lacunisphaera gen. nov. in the family Opitutaceae of the verrucomicrobial subdivision 4.</title>
        <authorList>
            <person name="Rast P."/>
            <person name="Gloeckner I."/>
            <person name="Jogler M."/>
            <person name="Boedeker C."/>
            <person name="Jeske O."/>
            <person name="Wiegand S."/>
            <person name="Reinhardt R."/>
            <person name="Schumann P."/>
            <person name="Rohde M."/>
            <person name="Spring S."/>
            <person name="Gloeckner F.O."/>
            <person name="Jogler C."/>
        </authorList>
    </citation>
    <scope>NUCLEOTIDE SEQUENCE [LARGE SCALE GENOMIC DNA]</scope>
    <source>
        <strain evidence="1 2">IG16b</strain>
    </source>
</reference>
<dbReference type="InterPro" id="IPR045584">
    <property type="entry name" value="Pilin-like"/>
</dbReference>
<evidence type="ECO:0000313" key="2">
    <source>
        <dbReference type="Proteomes" id="UP000095228"/>
    </source>
</evidence>
<dbReference type="STRING" id="1838286.Verru16b_03144"/>
<accession>A0A1D8AYT9</accession>
<evidence type="ECO:0000313" key="1">
    <source>
        <dbReference type="EMBL" id="AOS46049.1"/>
    </source>
</evidence>
<keyword evidence="2" id="KW-1185">Reference proteome</keyword>
<dbReference type="AlphaFoldDB" id="A0A1D8AYT9"/>
<gene>
    <name evidence="1" type="ORF">Verru16b_03144</name>
</gene>
<proteinExistence type="predicted"/>
<dbReference type="Gene3D" id="3.30.700.10">
    <property type="entry name" value="Glycoprotein, Type 4 Pilin"/>
    <property type="match status" value="1"/>
</dbReference>
<name>A0A1D8AYT9_9BACT</name>
<organism evidence="1 2">
    <name type="scientific">Lacunisphaera limnophila</name>
    <dbReference type="NCBI Taxonomy" id="1838286"/>
    <lineage>
        <taxon>Bacteria</taxon>
        <taxon>Pseudomonadati</taxon>
        <taxon>Verrucomicrobiota</taxon>
        <taxon>Opitutia</taxon>
        <taxon>Opitutales</taxon>
        <taxon>Opitutaceae</taxon>
        <taxon>Lacunisphaera</taxon>
    </lineage>
</organism>
<dbReference type="Proteomes" id="UP000095228">
    <property type="component" value="Chromosome"/>
</dbReference>
<protein>
    <recommendedName>
        <fullName evidence="3">Type II secretion system protein G</fullName>
    </recommendedName>
</protein>
<dbReference type="RefSeq" id="WP_069963139.1">
    <property type="nucleotide sequence ID" value="NZ_CP016094.1"/>
</dbReference>
<dbReference type="EMBL" id="CP016094">
    <property type="protein sequence ID" value="AOS46049.1"/>
    <property type="molecule type" value="Genomic_DNA"/>
</dbReference>